<evidence type="ECO:0000313" key="2">
    <source>
        <dbReference type="EMBL" id="ODN87743.1"/>
    </source>
</evidence>
<dbReference type="GeneID" id="30196184"/>
<comment type="caution">
    <text evidence="2">The sequence shown here is derived from an EMBL/GenBank/DDBJ whole genome shotgun (WGS) entry which is preliminary data.</text>
</comment>
<proteinExistence type="predicted"/>
<organism evidence="2 3">
    <name type="scientific">Cryptococcus wingfieldii CBS 7118</name>
    <dbReference type="NCBI Taxonomy" id="1295528"/>
    <lineage>
        <taxon>Eukaryota</taxon>
        <taxon>Fungi</taxon>
        <taxon>Dikarya</taxon>
        <taxon>Basidiomycota</taxon>
        <taxon>Agaricomycotina</taxon>
        <taxon>Tremellomycetes</taxon>
        <taxon>Tremellales</taxon>
        <taxon>Cryptococcaceae</taxon>
        <taxon>Cryptococcus</taxon>
    </lineage>
</organism>
<protein>
    <recommendedName>
        <fullName evidence="1">Carboxylesterase type B domain-containing protein</fullName>
    </recommendedName>
</protein>
<evidence type="ECO:0000313" key="3">
    <source>
        <dbReference type="Proteomes" id="UP000094819"/>
    </source>
</evidence>
<sequence length="492" mass="53636">MPRLVTGFSRPETYVYNDSSYTAQTQPSKCLQDDQMTGGLDCGPGSSEDCLFLNVFFAPAKIISEAKLPLMVWMHGGSLTAGSVFLYNGASFIAYSQEVNKPIIHVALDYRLGVFGWGMGSGFAEQNATSLGLQDIKKFLLWVEEYIEAFGGDPEQVTVYSESAGAIATSLLLLDPSTDLLFKQAVTALNPPSRLARATPPLLLASNCSNSNGSSPFECLRNLSGEELPAAQISLKNQSQFRAGGIYGPSVDGDLIPDSPHELLRHGQVADKPFITGCNKDEATEFIPTSVSGEAFGEVLFKSFYPADLSPQTLKKLTQDYYPNDPALGSPFDTGNETFGLDPSLKQFAAILGDALFQAQRRHFLRQANSHGNAKTWTYQFEQPIKDMPAYTGVHHTAEIAYVYGTAKPEMGLPLAGFAPKYTGADTSLSEQIMDYWLNSAYDSDPNGLTDSSSSDATYWCAHNVNDKHILRLIADNTITRPLSKMISEKRV</sequence>
<dbReference type="InterPro" id="IPR029058">
    <property type="entry name" value="AB_hydrolase_fold"/>
</dbReference>
<dbReference type="EMBL" id="AWGH01000027">
    <property type="protein sequence ID" value="ODN87743.1"/>
    <property type="molecule type" value="Genomic_DNA"/>
</dbReference>
<dbReference type="RefSeq" id="XP_019029086.1">
    <property type="nucleotide sequence ID" value="XM_019178992.1"/>
</dbReference>
<accession>A0A1E3IGN0</accession>
<dbReference type="Proteomes" id="UP000094819">
    <property type="component" value="Unassembled WGS sequence"/>
</dbReference>
<dbReference type="AlphaFoldDB" id="A0A1E3IGN0"/>
<dbReference type="InterPro" id="IPR002018">
    <property type="entry name" value="CarbesteraseB"/>
</dbReference>
<dbReference type="OrthoDB" id="408631at2759"/>
<evidence type="ECO:0000259" key="1">
    <source>
        <dbReference type="Pfam" id="PF00135"/>
    </source>
</evidence>
<dbReference type="Pfam" id="PF00135">
    <property type="entry name" value="COesterase"/>
    <property type="match status" value="1"/>
</dbReference>
<dbReference type="SUPFAM" id="SSF53474">
    <property type="entry name" value="alpha/beta-Hydrolases"/>
    <property type="match status" value="1"/>
</dbReference>
<name>A0A1E3IGN0_9TREE</name>
<keyword evidence="3" id="KW-1185">Reference proteome</keyword>
<feature type="domain" description="Carboxylesterase type B" evidence="1">
    <location>
        <begin position="8"/>
        <end position="479"/>
    </location>
</feature>
<dbReference type="PANTHER" id="PTHR11559">
    <property type="entry name" value="CARBOXYLESTERASE"/>
    <property type="match status" value="1"/>
</dbReference>
<dbReference type="InterPro" id="IPR050309">
    <property type="entry name" value="Type-B_Carboxylest/Lipase"/>
</dbReference>
<reference evidence="2 3" key="1">
    <citation type="submission" date="2016-06" db="EMBL/GenBank/DDBJ databases">
        <title>Evolution of pathogenesis and genome organization in the Tremellales.</title>
        <authorList>
            <person name="Cuomo C."/>
            <person name="Litvintseva A."/>
            <person name="Heitman J."/>
            <person name="Chen Y."/>
            <person name="Sun S."/>
            <person name="Springer D."/>
            <person name="Dromer F."/>
            <person name="Young S."/>
            <person name="Zeng Q."/>
            <person name="Chapman S."/>
            <person name="Gujja S."/>
            <person name="Saif S."/>
            <person name="Birren B."/>
        </authorList>
    </citation>
    <scope>NUCLEOTIDE SEQUENCE [LARGE SCALE GENOMIC DNA]</scope>
    <source>
        <strain evidence="2 3">CBS 7118</strain>
    </source>
</reference>
<dbReference type="Gene3D" id="3.40.50.1820">
    <property type="entry name" value="alpha/beta hydrolase"/>
    <property type="match status" value="1"/>
</dbReference>
<gene>
    <name evidence="2" type="ORF">L198_06973</name>
</gene>